<dbReference type="Proteomes" id="UP000326852">
    <property type="component" value="Unassembled WGS sequence"/>
</dbReference>
<dbReference type="RefSeq" id="WP_152273165.1">
    <property type="nucleotide sequence ID" value="NZ_VTFX01000006.1"/>
</dbReference>
<accession>A0A5N6ME08</accession>
<evidence type="ECO:0000313" key="2">
    <source>
        <dbReference type="Proteomes" id="UP000326852"/>
    </source>
</evidence>
<sequence>MTNGDGDIVYQSPSLGLDPEQSVKPSLYRVLQNGKEFFVFYQIGVPLEAASAQEAGKPVAQLIVVDSSGRATPVEEDVTRYRPVPADDVDSAVSFTATDGGLAMHENPKVNAQDTNYVRVLNPETATLEPIPELQGQTWLTRIDGVDIFRSPNSGDPEVGATIGTREWSTPFADRPTDGSVFFGPTFMTVQKPDDTCESFDLHTGQTLTFQGALNGCAFPGGNLHSYDSASSPNGQLVLMRWNDSQNVESRWIVNLTTGEQQQIDPAFDFHPSVISNAGDVYGTSSDGRTGHLKFPDHMEPQFDDVPHDLPSGITDDGLALFKDEFLPAFFGVPLK</sequence>
<dbReference type="EMBL" id="VTFX01000006">
    <property type="protein sequence ID" value="KAD3455967.1"/>
    <property type="molecule type" value="Genomic_DNA"/>
</dbReference>
<dbReference type="AlphaFoldDB" id="A0A5N6ME08"/>
<evidence type="ECO:0000313" key="1">
    <source>
        <dbReference type="EMBL" id="KAD3455967.1"/>
    </source>
</evidence>
<comment type="caution">
    <text evidence="1">The sequence shown here is derived from an EMBL/GenBank/DDBJ whole genome shotgun (WGS) entry which is preliminary data.</text>
</comment>
<gene>
    <name evidence="1" type="ORF">GD627_14745</name>
</gene>
<keyword evidence="2" id="KW-1185">Reference proteome</keyword>
<organism evidence="1 2">
    <name type="scientific">Arthrobacter yangruifuii</name>
    <dbReference type="NCBI Taxonomy" id="2606616"/>
    <lineage>
        <taxon>Bacteria</taxon>
        <taxon>Bacillati</taxon>
        <taxon>Actinomycetota</taxon>
        <taxon>Actinomycetes</taxon>
        <taxon>Micrococcales</taxon>
        <taxon>Micrococcaceae</taxon>
        <taxon>Arthrobacter</taxon>
    </lineage>
</organism>
<reference evidence="1 2" key="1">
    <citation type="submission" date="2019-08" db="EMBL/GenBank/DDBJ databases">
        <title>Arthrobacter sp. nov., isolated from plateau pika and Tibetan wild ass.</title>
        <authorList>
            <person name="Ge Y."/>
        </authorList>
    </citation>
    <scope>NUCLEOTIDE SEQUENCE [LARGE SCALE GENOMIC DNA]</scope>
    <source>
        <strain evidence="1 2">785</strain>
    </source>
</reference>
<protein>
    <submittedName>
        <fullName evidence="1">Uncharacterized protein</fullName>
    </submittedName>
</protein>
<name>A0A5N6ME08_9MICC</name>
<proteinExistence type="predicted"/>